<dbReference type="Pfam" id="PF12796">
    <property type="entry name" value="Ank_2"/>
    <property type="match status" value="2"/>
</dbReference>
<dbReference type="KEGG" id="dpb:BABL1_gene_740"/>
<feature type="repeat" description="ANK" evidence="3">
    <location>
        <begin position="436"/>
        <end position="468"/>
    </location>
</feature>
<feature type="repeat" description="ANK" evidence="3">
    <location>
        <begin position="231"/>
        <end position="263"/>
    </location>
</feature>
<proteinExistence type="predicted"/>
<name>V6DHK1_9BACT</name>
<dbReference type="AlphaFoldDB" id="V6DHK1"/>
<evidence type="ECO:0000256" key="1">
    <source>
        <dbReference type="ARBA" id="ARBA00022737"/>
    </source>
</evidence>
<reference evidence="5 6" key="1">
    <citation type="journal article" date="2015" name="Biol. Direct">
        <title>Babela massiliensis, a representative of a widespread bacterial phylum with unusual adaptations to parasitism in amoebae.</title>
        <authorList>
            <person name="Pagnier I."/>
            <person name="Yutin N."/>
            <person name="Croce O."/>
            <person name="Makarova K.S."/>
            <person name="Wolf Y.I."/>
            <person name="Benamar S."/>
            <person name="Raoult D."/>
            <person name="Koonin E.V."/>
            <person name="La Scola B."/>
        </authorList>
    </citation>
    <scope>NUCLEOTIDE SEQUENCE [LARGE SCALE GENOMIC DNA]</scope>
    <source>
        <strain evidence="6">BABL1</strain>
    </source>
</reference>
<dbReference type="InterPro" id="IPR002110">
    <property type="entry name" value="Ankyrin_rpt"/>
</dbReference>
<evidence type="ECO:0000256" key="2">
    <source>
        <dbReference type="ARBA" id="ARBA00023043"/>
    </source>
</evidence>
<dbReference type="EMBL" id="HG793133">
    <property type="protein sequence ID" value="CDK31029.1"/>
    <property type="molecule type" value="Genomic_DNA"/>
</dbReference>
<feature type="repeat" description="ANK" evidence="3">
    <location>
        <begin position="337"/>
        <end position="369"/>
    </location>
</feature>
<feature type="signal peptide" evidence="4">
    <location>
        <begin position="1"/>
        <end position="22"/>
    </location>
</feature>
<keyword evidence="6" id="KW-1185">Reference proteome</keyword>
<keyword evidence="2 3" id="KW-0040">ANK repeat</keyword>
<organism evidence="5 6">
    <name type="scientific">Candidatus Babela massiliensis</name>
    <dbReference type="NCBI Taxonomy" id="673862"/>
    <lineage>
        <taxon>Bacteria</taxon>
        <taxon>Candidatus Babelota</taxon>
        <taxon>Candidatus Babeliae</taxon>
        <taxon>Candidatus Babeliales</taxon>
        <taxon>Candidatus Babeliaceae</taxon>
        <taxon>Candidatus Babela</taxon>
    </lineage>
</organism>
<feature type="repeat" description="ANK" evidence="3">
    <location>
        <begin position="370"/>
        <end position="402"/>
    </location>
</feature>
<dbReference type="Proteomes" id="UP000018769">
    <property type="component" value="Chromosome I"/>
</dbReference>
<dbReference type="PROSITE" id="PS50297">
    <property type="entry name" value="ANK_REP_REGION"/>
    <property type="match status" value="3"/>
</dbReference>
<accession>V6DHK1</accession>
<dbReference type="Pfam" id="PF00023">
    <property type="entry name" value="Ank"/>
    <property type="match status" value="1"/>
</dbReference>
<dbReference type="SUPFAM" id="SSF48403">
    <property type="entry name" value="Ankyrin repeat"/>
    <property type="match status" value="1"/>
</dbReference>
<dbReference type="SMART" id="SM00248">
    <property type="entry name" value="ANK"/>
    <property type="match status" value="9"/>
</dbReference>
<keyword evidence="4" id="KW-0732">Signal</keyword>
<dbReference type="eggNOG" id="COG0666">
    <property type="taxonomic scope" value="Bacteria"/>
</dbReference>
<dbReference type="RefSeq" id="WP_023793020.1">
    <property type="nucleotide sequence ID" value="NC_023003.1"/>
</dbReference>
<dbReference type="STRING" id="673862.BABL1_gene_740"/>
<feature type="repeat" description="ANK" evidence="3">
    <location>
        <begin position="403"/>
        <end position="435"/>
    </location>
</feature>
<dbReference type="PANTHER" id="PTHR24126:SF14">
    <property type="entry name" value="ANK_REP_REGION DOMAIN-CONTAINING PROTEIN"/>
    <property type="match status" value="1"/>
</dbReference>
<feature type="repeat" description="ANK" evidence="3">
    <location>
        <begin position="297"/>
        <end position="336"/>
    </location>
</feature>
<protein>
    <submittedName>
        <fullName evidence="5">Ankyrin repeats containing protein</fullName>
    </submittedName>
</protein>
<evidence type="ECO:0000256" key="4">
    <source>
        <dbReference type="SAM" id="SignalP"/>
    </source>
</evidence>
<gene>
    <name evidence="5" type="primary">ankX_24</name>
    <name evidence="5" type="ORF">BABL1_gene_740</name>
</gene>
<feature type="chain" id="PRO_5004746146" evidence="4">
    <location>
        <begin position="23"/>
        <end position="496"/>
    </location>
</feature>
<dbReference type="PANTHER" id="PTHR24126">
    <property type="entry name" value="ANKYRIN REPEAT, PH AND SEC7 DOMAIN CONTAINING PROTEIN SECG-RELATED"/>
    <property type="match status" value="1"/>
</dbReference>
<dbReference type="InterPro" id="IPR036770">
    <property type="entry name" value="Ankyrin_rpt-contain_sf"/>
</dbReference>
<dbReference type="PROSITE" id="PS50088">
    <property type="entry name" value="ANK_REPEAT"/>
    <property type="match status" value="7"/>
</dbReference>
<dbReference type="PATRIC" id="fig|673862.3.peg.920"/>
<feature type="repeat" description="ANK" evidence="3">
    <location>
        <begin position="264"/>
        <end position="296"/>
    </location>
</feature>
<keyword evidence="1" id="KW-0677">Repeat</keyword>
<evidence type="ECO:0000313" key="6">
    <source>
        <dbReference type="Proteomes" id="UP000018769"/>
    </source>
</evidence>
<dbReference type="HOGENOM" id="CLU_000134_57_1_7"/>
<dbReference type="Gene3D" id="1.25.40.20">
    <property type="entry name" value="Ankyrin repeat-containing domain"/>
    <property type="match status" value="3"/>
</dbReference>
<evidence type="ECO:0000313" key="5">
    <source>
        <dbReference type="EMBL" id="CDK31029.1"/>
    </source>
</evidence>
<sequence>MNKKLNYFIAVLGLFLSNSLLAMEVENIRTEDYIQSFLGMPNELWSDILEKAIIGDLLKIHLDRWKSDILTFNRDFNRSFPKLKLVNRFFRGLFEDNLLKDRVKEKLFQLLINKIRKENKLSQEELNLGLLNMLNNTSRTYQYWQKVMNLIIAGANINLKNMSGNTALMIALCDTDKISMDDTKSMYLFPNAKKQNPRDLQSREEAIIAKLEAAKLLIEMGADINLQSSQSKSTPLIYAVENGNRVITAMLIAKGVMLDSVDEMGDTALIKGLKNKYAQISKLLISSGANVNAEDKYGKSALMYASEIGYFYKDETNKDIINLLIEKGAKLNHRSRIGDTALIAALKNQHVEIAKLLIERGADINIADREGKTPLMNAISKLPRYISLMLIERGAQLDCKDEDGNTALIISLQCNQTLIAKLLIEKEVDINIQDRYGDSALMLAIQKGYEDIVKMLIEKEANLNLKDEDGNTALIIAKIKGYTDIMKILQAKGAIH</sequence>
<evidence type="ECO:0000256" key="3">
    <source>
        <dbReference type="PROSITE-ProRule" id="PRU00023"/>
    </source>
</evidence>